<dbReference type="SMART" id="SM01234">
    <property type="entry name" value="Haemolytic"/>
    <property type="match status" value="1"/>
</dbReference>
<protein>
    <recommendedName>
        <fullName evidence="1">Putative membrane protein insertion efficiency factor</fullName>
    </recommendedName>
</protein>
<dbReference type="PANTHER" id="PTHR33383:SF1">
    <property type="entry name" value="MEMBRANE PROTEIN INSERTION EFFICIENCY FACTOR-RELATED"/>
    <property type="match status" value="1"/>
</dbReference>
<dbReference type="EMBL" id="PETL01000221">
    <property type="protein sequence ID" value="PIV63967.1"/>
    <property type="molecule type" value="Genomic_DNA"/>
</dbReference>
<comment type="caution">
    <text evidence="2">The sequence shown here is derived from an EMBL/GenBank/DDBJ whole genome shotgun (WGS) entry which is preliminary data.</text>
</comment>
<dbReference type="AlphaFoldDB" id="A0A2M7E893"/>
<evidence type="ECO:0000313" key="2">
    <source>
        <dbReference type="EMBL" id="PIV63967.1"/>
    </source>
</evidence>
<dbReference type="PANTHER" id="PTHR33383">
    <property type="entry name" value="MEMBRANE PROTEIN INSERTION EFFICIENCY FACTOR-RELATED"/>
    <property type="match status" value="1"/>
</dbReference>
<proteinExistence type="inferred from homology"/>
<evidence type="ECO:0000256" key="1">
    <source>
        <dbReference type="HAMAP-Rule" id="MF_00386"/>
    </source>
</evidence>
<dbReference type="Pfam" id="PF01809">
    <property type="entry name" value="YidD"/>
    <property type="match status" value="1"/>
</dbReference>
<dbReference type="InterPro" id="IPR002696">
    <property type="entry name" value="Membr_insert_effic_factor_YidD"/>
</dbReference>
<dbReference type="GO" id="GO:0005886">
    <property type="term" value="C:plasma membrane"/>
    <property type="evidence" value="ECO:0007669"/>
    <property type="project" value="UniProtKB-SubCell"/>
</dbReference>
<comment type="function">
    <text evidence="1">Could be involved in insertion of integral membrane proteins into the membrane.</text>
</comment>
<reference evidence="3" key="1">
    <citation type="submission" date="2017-09" db="EMBL/GenBank/DDBJ databases">
        <title>Depth-based differentiation of microbial function through sediment-hosted aquifers and enrichment of novel symbionts in the deep terrestrial subsurface.</title>
        <authorList>
            <person name="Probst A.J."/>
            <person name="Ladd B."/>
            <person name="Jarett J.K."/>
            <person name="Geller-Mcgrath D.E."/>
            <person name="Sieber C.M.K."/>
            <person name="Emerson J.B."/>
            <person name="Anantharaman K."/>
            <person name="Thomas B.C."/>
            <person name="Malmstrom R."/>
            <person name="Stieglmeier M."/>
            <person name="Klingl A."/>
            <person name="Woyke T."/>
            <person name="Ryan C.M."/>
            <person name="Banfield J.F."/>
        </authorList>
    </citation>
    <scope>NUCLEOTIDE SEQUENCE [LARGE SCALE GENOMIC DNA]</scope>
</reference>
<comment type="subcellular location">
    <subcellularLocation>
        <location evidence="1">Cell membrane</location>
        <topology evidence="1">Peripheral membrane protein</topology>
        <orientation evidence="1">Cytoplasmic side</orientation>
    </subcellularLocation>
</comment>
<name>A0A2M7E893_9BACT</name>
<sequence length="71" mass="8393">MKRAFLFLIRFYKISISSFFPSRCRFYPSCSSYAAEVLNRFGIRRGFILSLKRISRCHPFYPGGYDPVPEK</sequence>
<gene>
    <name evidence="2" type="ORF">COS11_04575</name>
</gene>
<keyword evidence="1" id="KW-1003">Cell membrane</keyword>
<dbReference type="NCBIfam" id="TIGR00278">
    <property type="entry name" value="membrane protein insertion efficiency factor YidD"/>
    <property type="match status" value="1"/>
</dbReference>
<evidence type="ECO:0000313" key="3">
    <source>
        <dbReference type="Proteomes" id="UP000228886"/>
    </source>
</evidence>
<comment type="similarity">
    <text evidence="1">Belongs to the UPF0161 family.</text>
</comment>
<accession>A0A2M7E893</accession>
<dbReference type="Proteomes" id="UP000228886">
    <property type="component" value="Unassembled WGS sequence"/>
</dbReference>
<dbReference type="HAMAP" id="MF_00386">
    <property type="entry name" value="UPF0161_YidD"/>
    <property type="match status" value="1"/>
</dbReference>
<organism evidence="2 3">
    <name type="scientific">bacterium (Candidatus Ratteibacteria) CG01_land_8_20_14_3_00_40_19</name>
    <dbReference type="NCBI Taxonomy" id="2014290"/>
    <lineage>
        <taxon>Bacteria</taxon>
        <taxon>Candidatus Ratteibacteria</taxon>
    </lineage>
</organism>
<keyword evidence="1" id="KW-0472">Membrane</keyword>